<evidence type="ECO:0000256" key="1">
    <source>
        <dbReference type="SAM" id="MobiDB-lite"/>
    </source>
</evidence>
<dbReference type="Proteomes" id="UP001302812">
    <property type="component" value="Unassembled WGS sequence"/>
</dbReference>
<accession>A0AAN6TH96</accession>
<dbReference type="GeneID" id="89934329"/>
<proteinExistence type="predicted"/>
<organism evidence="2 3">
    <name type="scientific">Canariomyces notabilis</name>
    <dbReference type="NCBI Taxonomy" id="2074819"/>
    <lineage>
        <taxon>Eukaryota</taxon>
        <taxon>Fungi</taxon>
        <taxon>Dikarya</taxon>
        <taxon>Ascomycota</taxon>
        <taxon>Pezizomycotina</taxon>
        <taxon>Sordariomycetes</taxon>
        <taxon>Sordariomycetidae</taxon>
        <taxon>Sordariales</taxon>
        <taxon>Chaetomiaceae</taxon>
        <taxon>Canariomyces</taxon>
    </lineage>
</organism>
<dbReference type="AlphaFoldDB" id="A0AAN6TH96"/>
<gene>
    <name evidence="2" type="ORF">N656DRAFT_589212</name>
</gene>
<comment type="caution">
    <text evidence="2">The sequence shown here is derived from an EMBL/GenBank/DDBJ whole genome shotgun (WGS) entry which is preliminary data.</text>
</comment>
<evidence type="ECO:0000313" key="2">
    <source>
        <dbReference type="EMBL" id="KAK4114388.1"/>
    </source>
</evidence>
<feature type="region of interest" description="Disordered" evidence="1">
    <location>
        <begin position="57"/>
        <end position="84"/>
    </location>
</feature>
<evidence type="ECO:0000313" key="3">
    <source>
        <dbReference type="Proteomes" id="UP001302812"/>
    </source>
</evidence>
<keyword evidence="3" id="KW-1185">Reference proteome</keyword>
<dbReference type="RefSeq" id="XP_064671958.1">
    <property type="nucleotide sequence ID" value="XM_064810204.1"/>
</dbReference>
<protein>
    <submittedName>
        <fullName evidence="2">Uncharacterized protein</fullName>
    </submittedName>
</protein>
<reference evidence="2" key="1">
    <citation type="journal article" date="2023" name="Mol. Phylogenet. Evol.">
        <title>Genome-scale phylogeny and comparative genomics of the fungal order Sordariales.</title>
        <authorList>
            <person name="Hensen N."/>
            <person name="Bonometti L."/>
            <person name="Westerberg I."/>
            <person name="Brannstrom I.O."/>
            <person name="Guillou S."/>
            <person name="Cros-Aarteil S."/>
            <person name="Calhoun S."/>
            <person name="Haridas S."/>
            <person name="Kuo A."/>
            <person name="Mondo S."/>
            <person name="Pangilinan J."/>
            <person name="Riley R."/>
            <person name="LaButti K."/>
            <person name="Andreopoulos B."/>
            <person name="Lipzen A."/>
            <person name="Chen C."/>
            <person name="Yan M."/>
            <person name="Daum C."/>
            <person name="Ng V."/>
            <person name="Clum A."/>
            <person name="Steindorff A."/>
            <person name="Ohm R.A."/>
            <person name="Martin F."/>
            <person name="Silar P."/>
            <person name="Natvig D.O."/>
            <person name="Lalanne C."/>
            <person name="Gautier V."/>
            <person name="Ament-Velasquez S.L."/>
            <person name="Kruys A."/>
            <person name="Hutchinson M.I."/>
            <person name="Powell A.J."/>
            <person name="Barry K."/>
            <person name="Miller A.N."/>
            <person name="Grigoriev I.V."/>
            <person name="Debuchy R."/>
            <person name="Gladieux P."/>
            <person name="Hiltunen Thoren M."/>
            <person name="Johannesson H."/>
        </authorList>
    </citation>
    <scope>NUCLEOTIDE SEQUENCE</scope>
    <source>
        <strain evidence="2">CBS 508.74</strain>
    </source>
</reference>
<sequence length="157" mass="17015">MDPCSTSKVNLHSLVRSISPDLHISTARIDVSVSPKSRDGRHFQERFPPKFTGCVCSKSGQVGRQGDRSSSEAEATPPPPPCTVHASTLWAGRHLSPSVTSSGPALAGYLTAALSSTRHSLSATRPFLIRDFYIQPSRRLACRNSPSRLKVLTYSEP</sequence>
<reference evidence="2" key="2">
    <citation type="submission" date="2023-05" db="EMBL/GenBank/DDBJ databases">
        <authorList>
            <consortium name="Lawrence Berkeley National Laboratory"/>
            <person name="Steindorff A."/>
            <person name="Hensen N."/>
            <person name="Bonometti L."/>
            <person name="Westerberg I."/>
            <person name="Brannstrom I.O."/>
            <person name="Guillou S."/>
            <person name="Cros-Aarteil S."/>
            <person name="Calhoun S."/>
            <person name="Haridas S."/>
            <person name="Kuo A."/>
            <person name="Mondo S."/>
            <person name="Pangilinan J."/>
            <person name="Riley R."/>
            <person name="Labutti K."/>
            <person name="Andreopoulos B."/>
            <person name="Lipzen A."/>
            <person name="Chen C."/>
            <person name="Yanf M."/>
            <person name="Daum C."/>
            <person name="Ng V."/>
            <person name="Clum A."/>
            <person name="Ohm R."/>
            <person name="Martin F."/>
            <person name="Silar P."/>
            <person name="Natvig D."/>
            <person name="Lalanne C."/>
            <person name="Gautier V."/>
            <person name="Ament-Velasquez S.L."/>
            <person name="Kruys A."/>
            <person name="Hutchinson M.I."/>
            <person name="Powell A.J."/>
            <person name="Barry K."/>
            <person name="Miller A.N."/>
            <person name="Grigoriev I.V."/>
            <person name="Debuchy R."/>
            <person name="Gladieux P."/>
            <person name="Thoren M.H."/>
            <person name="Johannesson H."/>
        </authorList>
    </citation>
    <scope>NUCLEOTIDE SEQUENCE</scope>
    <source>
        <strain evidence="2">CBS 508.74</strain>
    </source>
</reference>
<name>A0AAN6TH96_9PEZI</name>
<dbReference type="EMBL" id="MU853337">
    <property type="protein sequence ID" value="KAK4114388.1"/>
    <property type="molecule type" value="Genomic_DNA"/>
</dbReference>